<organism evidence="1 2">
    <name type="scientific">Hahella chejuensis (strain KCTC 2396)</name>
    <dbReference type="NCBI Taxonomy" id="349521"/>
    <lineage>
        <taxon>Bacteria</taxon>
        <taxon>Pseudomonadati</taxon>
        <taxon>Pseudomonadota</taxon>
        <taxon>Gammaproteobacteria</taxon>
        <taxon>Oceanospirillales</taxon>
        <taxon>Hahellaceae</taxon>
        <taxon>Hahella</taxon>
    </lineage>
</organism>
<dbReference type="eggNOG" id="ENOG503398P">
    <property type="taxonomic scope" value="Bacteria"/>
</dbReference>
<protein>
    <submittedName>
        <fullName evidence="1">Uncharacterized protein</fullName>
    </submittedName>
</protein>
<dbReference type="Proteomes" id="UP000000238">
    <property type="component" value="Chromosome"/>
</dbReference>
<accession>Q2SI49</accession>
<evidence type="ECO:0000313" key="1">
    <source>
        <dbReference type="EMBL" id="ABC29675.1"/>
    </source>
</evidence>
<dbReference type="Pfam" id="PF06763">
    <property type="entry name" value="Minor_tail_Z"/>
    <property type="match status" value="1"/>
</dbReference>
<name>Q2SI49_HAHCH</name>
<dbReference type="STRING" id="349521.HCH_02901"/>
<dbReference type="OrthoDB" id="6157741at2"/>
<keyword evidence="2" id="KW-1185">Reference proteome</keyword>
<dbReference type="AlphaFoldDB" id="Q2SI49"/>
<dbReference type="EMBL" id="CP000155">
    <property type="protein sequence ID" value="ABC29675.1"/>
    <property type="molecule type" value="Genomic_DNA"/>
</dbReference>
<dbReference type="KEGG" id="hch:HCH_02901"/>
<evidence type="ECO:0000313" key="2">
    <source>
        <dbReference type="Proteomes" id="UP000000238"/>
    </source>
</evidence>
<gene>
    <name evidence="1" type="ordered locus">HCH_02901</name>
</gene>
<dbReference type="InterPro" id="IPR010633">
    <property type="entry name" value="Phage_lambda_GpZ"/>
</dbReference>
<reference evidence="1 2" key="1">
    <citation type="journal article" date="2005" name="Nucleic Acids Res.">
        <title>Genomic blueprint of Hahella chejuensis, a marine microbe producing an algicidal agent.</title>
        <authorList>
            <person name="Jeong H."/>
            <person name="Yim J.H."/>
            <person name="Lee C."/>
            <person name="Choi S.-H."/>
            <person name="Park Y.K."/>
            <person name="Yoon S.H."/>
            <person name="Hur C.-G."/>
            <person name="Kang H.-Y."/>
            <person name="Kim D."/>
            <person name="Lee H.H."/>
            <person name="Park K.H."/>
            <person name="Park S.-H."/>
            <person name="Park H.-S."/>
            <person name="Lee H.K."/>
            <person name="Oh T.K."/>
            <person name="Kim J.F."/>
        </authorList>
    </citation>
    <scope>NUCLEOTIDE SEQUENCE [LARGE SCALE GENOMIC DNA]</scope>
    <source>
        <strain evidence="1 2">KCTC 2396</strain>
    </source>
</reference>
<proteinExistence type="predicted"/>
<dbReference type="HOGENOM" id="CLU_100483_0_0_6"/>
<sequence length="194" mass="22068">MKFKLDIKGADTAIRQLEGLKKEADLMTVRALNKGLSKAATLSNREIRGQVNLKLNYVKERMTLIKANPDRLAAEIKTPRRGTLMTRYPHRVLKRGVKVRVKKGAAKLIRGGFVTTLKAGNRRVEAIAVAQPKQGGRWPRYKTGNRKINVRYAPSISQVYQNVKGNVGEQVDPYISDQMQKEINRYLRQSRGRR</sequence>
<dbReference type="RefSeq" id="WP_011396744.1">
    <property type="nucleotide sequence ID" value="NC_007645.1"/>
</dbReference>